<dbReference type="EMBL" id="MK072072">
    <property type="protein sequence ID" value="AYV78248.1"/>
    <property type="molecule type" value="Genomic_DNA"/>
</dbReference>
<dbReference type="InterPro" id="IPR013217">
    <property type="entry name" value="Methyltransf_12"/>
</dbReference>
<accession>A0A3G4ZTM8</accession>
<evidence type="ECO:0000259" key="1">
    <source>
        <dbReference type="Pfam" id="PF08242"/>
    </source>
</evidence>
<dbReference type="PANTHER" id="PTHR43861">
    <property type="entry name" value="TRANS-ACONITATE 2-METHYLTRANSFERASE-RELATED"/>
    <property type="match status" value="1"/>
</dbReference>
<sequence>MTIIYENRKKQKNPEHISDIQLLWITNQLDKILLSPKADGTYSQIQIDKYYFEAEYIEKYNLYLVFDTTSYPLKHNDNIHARIKWIRGLHVLISKSNTCKYVIENEYELKEQIEIQNNMIDNYLTTTKDKIKWFPKYSFTVNMEKKNFLELLDIIPNTNYKTDGWIINIDKHVPLKYKPRDELTIDLLLKGNMFLTCENEHVNVSHLNNKLKEGIWRCYWGETGWIPRELRNDKVIPNPISLVNQLTKLHQNYWKASDMIKYLKYIYYSHEKQDLNKKTIEYLSRIKDYLMNNLDDVIKNHIMSNLNIFDIGCGKGNLIPIIKQITNQKFKYYGIDIDPSCIYVANMKYTDKSFYSWQWIDMTSDKLLENETGTFTMIIANNSLHNCRSDEQLIVLLDRINKVTTKGTVFYIHFIDADKIKNLKDDDLEIQLIDTNEQIYYFKYPWITNGFHEQILSYKNIKKIMSQMNWKLEKEFDSGTLNNSYDVFNSYHTSVLFIKE</sequence>
<feature type="domain" description="Methyltransferase type 12" evidence="1">
    <location>
        <begin position="310"/>
        <end position="409"/>
    </location>
</feature>
<organism evidence="2">
    <name type="scientific">Edafosvirus sp</name>
    <dbReference type="NCBI Taxonomy" id="2487765"/>
    <lineage>
        <taxon>Viruses</taxon>
        <taxon>Varidnaviria</taxon>
        <taxon>Bamfordvirae</taxon>
        <taxon>Nucleocytoviricota</taxon>
        <taxon>Megaviricetes</taxon>
        <taxon>Imitervirales</taxon>
        <taxon>Mimiviridae</taxon>
        <taxon>Klosneuvirinae</taxon>
    </lineage>
</organism>
<name>A0A3G4ZTM8_9VIRU</name>
<dbReference type="Pfam" id="PF08242">
    <property type="entry name" value="Methyltransf_12"/>
    <property type="match status" value="1"/>
</dbReference>
<proteinExistence type="predicted"/>
<dbReference type="SUPFAM" id="SSF53335">
    <property type="entry name" value="S-adenosyl-L-methionine-dependent methyltransferases"/>
    <property type="match status" value="1"/>
</dbReference>
<dbReference type="CDD" id="cd02440">
    <property type="entry name" value="AdoMet_MTases"/>
    <property type="match status" value="1"/>
</dbReference>
<dbReference type="InterPro" id="IPR029063">
    <property type="entry name" value="SAM-dependent_MTases_sf"/>
</dbReference>
<evidence type="ECO:0000313" key="2">
    <source>
        <dbReference type="EMBL" id="AYV78248.1"/>
    </source>
</evidence>
<reference evidence="2" key="1">
    <citation type="submission" date="2018-10" db="EMBL/GenBank/DDBJ databases">
        <title>Hidden diversity of soil giant viruses.</title>
        <authorList>
            <person name="Schulz F."/>
            <person name="Alteio L."/>
            <person name="Goudeau D."/>
            <person name="Ryan E.M."/>
            <person name="Malmstrom R.R."/>
            <person name="Blanchard J."/>
            <person name="Woyke T."/>
        </authorList>
    </citation>
    <scope>NUCLEOTIDE SEQUENCE</scope>
    <source>
        <strain evidence="2">EDV1</strain>
    </source>
</reference>
<dbReference type="Gene3D" id="3.40.50.150">
    <property type="entry name" value="Vaccinia Virus protein VP39"/>
    <property type="match status" value="1"/>
</dbReference>
<protein>
    <recommendedName>
        <fullName evidence="1">Methyltransferase type 12 domain-containing protein</fullName>
    </recommendedName>
</protein>
<gene>
    <name evidence="2" type="ORF">Edafosvirus7_40</name>
</gene>
<dbReference type="PANTHER" id="PTHR43861:SF1">
    <property type="entry name" value="TRANS-ACONITATE 2-METHYLTRANSFERASE"/>
    <property type="match status" value="1"/>
</dbReference>